<protein>
    <submittedName>
        <fullName evidence="1">Uncharacterized protein</fullName>
    </submittedName>
</protein>
<dbReference type="KEGG" id="mfc:BRM9_1153"/>
<reference evidence="1 2" key="1">
    <citation type="submission" date="2013-12" db="EMBL/GenBank/DDBJ databases">
        <title>The complete genome sequence of Methanobacterium sp. BRM9.</title>
        <authorList>
            <consortium name="Pastoral Greenhouse Gas Research Consortium"/>
            <person name="Kelly W.J."/>
            <person name="Leahy S.C."/>
            <person name="Perry R."/>
            <person name="Li D."/>
            <person name="Altermann E."/>
            <person name="Lambie S.C."/>
            <person name="Attwood G.T."/>
        </authorList>
    </citation>
    <scope>NUCLEOTIDE SEQUENCE [LARGE SCALE GENOMIC DNA]</scope>
    <source>
        <strain evidence="1 2">BRM9</strain>
    </source>
</reference>
<dbReference type="SUPFAM" id="SSF51445">
    <property type="entry name" value="(Trans)glycosidases"/>
    <property type="match status" value="1"/>
</dbReference>
<dbReference type="GeneID" id="24792310"/>
<dbReference type="AlphaFoldDB" id="A0A089ZV80"/>
<dbReference type="EMBL" id="CP006933">
    <property type="protein sequence ID" value="AIS31969.1"/>
    <property type="molecule type" value="Genomic_DNA"/>
</dbReference>
<proteinExistence type="predicted"/>
<organism evidence="1 2">
    <name type="scientific">Methanobacterium formicicum</name>
    <dbReference type="NCBI Taxonomy" id="2162"/>
    <lineage>
        <taxon>Archaea</taxon>
        <taxon>Methanobacteriati</taxon>
        <taxon>Methanobacteriota</taxon>
        <taxon>Methanomada group</taxon>
        <taxon>Methanobacteria</taxon>
        <taxon>Methanobacteriales</taxon>
        <taxon>Methanobacteriaceae</taxon>
        <taxon>Methanobacterium</taxon>
    </lineage>
</organism>
<sequence>MGYYINPGVTPLSGINFTSLKAAGITDVYIRVSNDNYLPVLTEAQTKADEVGIRTHAWVFPGFNHASQVAQMKIGVHLDVETYDMPSYLSQIKAMREETKGVTFSLCVKPEGWDGDQYYYMIAPYCDYIVPMLYIGDYNHGITGLRNWARTYSIIYPRKIVAGLQTYQSYQNTTPVMESTVLSEIKAVQPSTRGVILFRYGLSNFN</sequence>
<dbReference type="Proteomes" id="UP000029661">
    <property type="component" value="Chromosome"/>
</dbReference>
<dbReference type="InterPro" id="IPR017853">
    <property type="entry name" value="GH"/>
</dbReference>
<accession>A0A089ZV80</accession>
<dbReference type="STRING" id="2162.BRM9_1153"/>
<dbReference type="Gene3D" id="3.20.20.80">
    <property type="entry name" value="Glycosidases"/>
    <property type="match status" value="1"/>
</dbReference>
<name>A0A089ZV80_METFO</name>
<gene>
    <name evidence="1" type="ORF">BRM9_1153</name>
</gene>
<dbReference type="RefSeq" id="WP_156104953.1">
    <property type="nucleotide sequence ID" value="NZ_CALCVY010000060.1"/>
</dbReference>
<evidence type="ECO:0000313" key="1">
    <source>
        <dbReference type="EMBL" id="AIS31969.1"/>
    </source>
</evidence>
<dbReference type="OrthoDB" id="18481at2157"/>
<evidence type="ECO:0000313" key="2">
    <source>
        <dbReference type="Proteomes" id="UP000029661"/>
    </source>
</evidence>